<name>A0A6J6BRQ0_9ZZZZ</name>
<dbReference type="PANTHER" id="PTHR12001:SF69">
    <property type="entry name" value="ALL TRANS-POLYPRENYL-DIPHOSPHATE SYNTHASE PDSS1"/>
    <property type="match status" value="1"/>
</dbReference>
<dbReference type="Pfam" id="PF00348">
    <property type="entry name" value="polyprenyl_synt"/>
    <property type="match status" value="1"/>
</dbReference>
<keyword evidence="4" id="KW-0479">Metal-binding</keyword>
<dbReference type="GO" id="GO:0004659">
    <property type="term" value="F:prenyltransferase activity"/>
    <property type="evidence" value="ECO:0007669"/>
    <property type="project" value="InterPro"/>
</dbReference>
<reference evidence="6" key="1">
    <citation type="submission" date="2020-05" db="EMBL/GenBank/DDBJ databases">
        <authorList>
            <person name="Chiriac C."/>
            <person name="Salcher M."/>
            <person name="Ghai R."/>
            <person name="Kavagutti S V."/>
        </authorList>
    </citation>
    <scope>NUCLEOTIDE SEQUENCE</scope>
</reference>
<evidence type="ECO:0000256" key="2">
    <source>
        <dbReference type="ARBA" id="ARBA00006706"/>
    </source>
</evidence>
<organism evidence="6">
    <name type="scientific">freshwater metagenome</name>
    <dbReference type="NCBI Taxonomy" id="449393"/>
    <lineage>
        <taxon>unclassified sequences</taxon>
        <taxon>metagenomes</taxon>
        <taxon>ecological metagenomes</taxon>
    </lineage>
</organism>
<evidence type="ECO:0000256" key="4">
    <source>
        <dbReference type="ARBA" id="ARBA00022723"/>
    </source>
</evidence>
<gene>
    <name evidence="6" type="ORF">UFOPK1433_00535</name>
</gene>
<dbReference type="InterPro" id="IPR000092">
    <property type="entry name" value="Polyprenyl_synt"/>
</dbReference>
<dbReference type="Gene3D" id="1.10.600.10">
    <property type="entry name" value="Farnesyl Diphosphate Synthase"/>
    <property type="match status" value="1"/>
</dbReference>
<protein>
    <submittedName>
        <fullName evidence="6">Unannotated protein</fullName>
    </submittedName>
</protein>
<dbReference type="InterPro" id="IPR033749">
    <property type="entry name" value="Polyprenyl_synt_CS"/>
</dbReference>
<keyword evidence="5" id="KW-0460">Magnesium</keyword>
<keyword evidence="3" id="KW-0808">Transferase</keyword>
<dbReference type="GO" id="GO:0046872">
    <property type="term" value="F:metal ion binding"/>
    <property type="evidence" value="ECO:0007669"/>
    <property type="project" value="UniProtKB-KW"/>
</dbReference>
<comment type="similarity">
    <text evidence="2">Belongs to the FPP/GGPP synthase family.</text>
</comment>
<dbReference type="EMBL" id="CAEZSN010000048">
    <property type="protein sequence ID" value="CAB4541672.1"/>
    <property type="molecule type" value="Genomic_DNA"/>
</dbReference>
<dbReference type="PANTHER" id="PTHR12001">
    <property type="entry name" value="GERANYLGERANYL PYROPHOSPHATE SYNTHASE"/>
    <property type="match status" value="1"/>
</dbReference>
<dbReference type="GO" id="GO:0008299">
    <property type="term" value="P:isoprenoid biosynthetic process"/>
    <property type="evidence" value="ECO:0007669"/>
    <property type="project" value="InterPro"/>
</dbReference>
<dbReference type="AlphaFoldDB" id="A0A6J6BRQ0"/>
<evidence type="ECO:0000256" key="5">
    <source>
        <dbReference type="ARBA" id="ARBA00022842"/>
    </source>
</evidence>
<proteinExistence type="inferred from homology"/>
<evidence type="ECO:0000256" key="1">
    <source>
        <dbReference type="ARBA" id="ARBA00001946"/>
    </source>
</evidence>
<sequence length="334" mass="36051">MKNLLPKQFRSVSDKDLLKKLEAGLTLVEARLIEATTHTDPVAKDATRHLVDAGGKRIRPVLVLLAAQLGNPNLKEVIDSAVVAEITHLATLYHDDVMDEAPTRRGVPTAHMVWGNNIAILTGDLLFARASQIAAYLGDEIIRLQSSTFERLCLGQMHETVGPREGENPIDHYIRVLADKTGSLISASAQMGLLASGGDRKYQEPLIEFGESIGVAFQLIDDIIDIAEEGESGKTPGTDLRAGVPTLPVLLLRQQAQSDSDAAALLARIEGDLTNDETLAQVVIELRNHPAAEEAEAEARRWAAKAIAAIYPLPEGSVKQALVTFANAVVDRTN</sequence>
<comment type="cofactor">
    <cofactor evidence="1">
        <name>Mg(2+)</name>
        <dbReference type="ChEBI" id="CHEBI:18420"/>
    </cofactor>
</comment>
<dbReference type="PROSITE" id="PS00444">
    <property type="entry name" value="POLYPRENYL_SYNTHASE_2"/>
    <property type="match status" value="1"/>
</dbReference>
<evidence type="ECO:0000313" key="6">
    <source>
        <dbReference type="EMBL" id="CAB4541672.1"/>
    </source>
</evidence>
<dbReference type="SUPFAM" id="SSF48576">
    <property type="entry name" value="Terpenoid synthases"/>
    <property type="match status" value="1"/>
</dbReference>
<dbReference type="CDD" id="cd00685">
    <property type="entry name" value="Trans_IPPS_HT"/>
    <property type="match status" value="1"/>
</dbReference>
<dbReference type="InterPro" id="IPR008949">
    <property type="entry name" value="Isoprenoid_synthase_dom_sf"/>
</dbReference>
<accession>A0A6J6BRQ0</accession>
<dbReference type="SFLD" id="SFLDS00005">
    <property type="entry name" value="Isoprenoid_Synthase_Type_I"/>
    <property type="match status" value="1"/>
</dbReference>
<dbReference type="SFLD" id="SFLDG01017">
    <property type="entry name" value="Polyprenyl_Transferase_Like"/>
    <property type="match status" value="1"/>
</dbReference>
<evidence type="ECO:0000256" key="3">
    <source>
        <dbReference type="ARBA" id="ARBA00022679"/>
    </source>
</evidence>